<evidence type="ECO:0000313" key="9">
    <source>
        <dbReference type="EMBL" id="KAJ1968125.1"/>
    </source>
</evidence>
<evidence type="ECO:0000256" key="6">
    <source>
        <dbReference type="ARBA" id="ARBA00031181"/>
    </source>
</evidence>
<dbReference type="SUPFAM" id="SSF52096">
    <property type="entry name" value="ClpP/crotonase"/>
    <property type="match status" value="1"/>
</dbReference>
<evidence type="ECO:0000256" key="1">
    <source>
        <dbReference type="ARBA" id="ARBA00001709"/>
    </source>
</evidence>
<dbReference type="InterPro" id="IPR045004">
    <property type="entry name" value="ECH_dom"/>
</dbReference>
<keyword evidence="4 9" id="KW-0378">Hydrolase</keyword>
<evidence type="ECO:0000256" key="4">
    <source>
        <dbReference type="ARBA" id="ARBA00022801"/>
    </source>
</evidence>
<evidence type="ECO:0000256" key="7">
    <source>
        <dbReference type="SAM" id="MobiDB-lite"/>
    </source>
</evidence>
<dbReference type="EMBL" id="JANBPY010000228">
    <property type="protein sequence ID" value="KAJ1968125.1"/>
    <property type="molecule type" value="Genomic_DNA"/>
</dbReference>
<name>A0A9W8ATK4_9FUNG</name>
<dbReference type="InterPro" id="IPR029045">
    <property type="entry name" value="ClpP/crotonase-like_dom_sf"/>
</dbReference>
<comment type="catalytic activity">
    <reaction evidence="1">
        <text>3-hydroxy-2-methylpropanoyl-CoA + H2O = 3-hydroxy-2-methylpropanoate + CoA + H(+)</text>
        <dbReference type="Rhea" id="RHEA:20888"/>
        <dbReference type="ChEBI" id="CHEBI:11805"/>
        <dbReference type="ChEBI" id="CHEBI:15377"/>
        <dbReference type="ChEBI" id="CHEBI:15378"/>
        <dbReference type="ChEBI" id="CHEBI:57287"/>
        <dbReference type="ChEBI" id="CHEBI:57340"/>
        <dbReference type="EC" id="3.1.2.4"/>
    </reaction>
</comment>
<comment type="caution">
    <text evidence="9">The sequence shown here is derived from an EMBL/GenBank/DDBJ whole genome shotgun (WGS) entry which is preliminary data.</text>
</comment>
<sequence length="525" mass="58153">MLSLTPARNLTRSVLATHRRVLGMSKPVRSTVLRTQQIASHFHTSRMHSQRPSTPSLASDTSKTMTDRTPTFNQPQSQTEVIQHKHEYGREFILNRPKALNALTLDMVRSMTPQLLAWDKSDLCNVIILKSSSERAFCAGGDVKKVVEGVQAQDKDFATFFQEEYVLNDLLGSVTTPIVALIDGITMGGGVGLSVHAPFRVATERTLFAMPETAIGLFPDVGGSHFLPRLDGALGKYLGLTGRQLKGKSVFWAGVATHYVPSERLPALEQRLCELPTRDLEAVNSAIEEFSEEAAKLADPSEFSLYPYLGVIDRCFRHSTVSEIVAALQRELDNPTQHGPLLTAGELTGWVRETLGSLRAMSPTSLVVTNTLLNDGGSLSLKKCLQREFQVVQKLAQSHDFVEGVTAKLVRRSKKPTQWKPASLEEVDERTIASQYFGGNGRSLKFLSEADQSTPTNPKNFALVTENEVRKLLTSSGLKVTVPELSQYFNLKYQNKIGVDTKLRIILDTKFVVDPQNQFISEPRE</sequence>
<protein>
    <recommendedName>
        <fullName evidence="3">3-hydroxyisobutyryl-CoA hydrolase</fullName>
        <ecNumber evidence="3">3.1.2.4</ecNumber>
    </recommendedName>
    <alternativeName>
        <fullName evidence="6">3-hydroxyisobutyryl-coenzyme A hydrolase</fullName>
    </alternativeName>
</protein>
<evidence type="ECO:0000313" key="10">
    <source>
        <dbReference type="Proteomes" id="UP001150925"/>
    </source>
</evidence>
<evidence type="ECO:0000256" key="3">
    <source>
        <dbReference type="ARBA" id="ARBA00011915"/>
    </source>
</evidence>
<dbReference type="Pfam" id="PF16113">
    <property type="entry name" value="ECH_2"/>
    <property type="match status" value="1"/>
</dbReference>
<feature type="domain" description="Enoyl-CoA hydratase/isomerase" evidence="8">
    <location>
        <begin position="92"/>
        <end position="434"/>
    </location>
</feature>
<dbReference type="OrthoDB" id="1737613at2759"/>
<evidence type="ECO:0000259" key="8">
    <source>
        <dbReference type="Pfam" id="PF16113"/>
    </source>
</evidence>
<organism evidence="9 10">
    <name type="scientific">Dispira parvispora</name>
    <dbReference type="NCBI Taxonomy" id="1520584"/>
    <lineage>
        <taxon>Eukaryota</taxon>
        <taxon>Fungi</taxon>
        <taxon>Fungi incertae sedis</taxon>
        <taxon>Zoopagomycota</taxon>
        <taxon>Kickxellomycotina</taxon>
        <taxon>Dimargaritomycetes</taxon>
        <taxon>Dimargaritales</taxon>
        <taxon>Dimargaritaceae</taxon>
        <taxon>Dispira</taxon>
    </lineage>
</organism>
<dbReference type="PANTHER" id="PTHR43176">
    <property type="entry name" value="3-HYDROXYISOBUTYRYL-COA HYDROLASE-RELATED"/>
    <property type="match status" value="1"/>
</dbReference>
<accession>A0A9W8ATK4</accession>
<feature type="compositionally biased region" description="Polar residues" evidence="7">
    <location>
        <begin position="50"/>
        <end position="79"/>
    </location>
</feature>
<dbReference type="Gene3D" id="3.90.226.10">
    <property type="entry name" value="2-enoyl-CoA Hydratase, Chain A, domain 1"/>
    <property type="match status" value="1"/>
</dbReference>
<dbReference type="GO" id="GO:0003860">
    <property type="term" value="F:3-hydroxyisobutyryl-CoA hydrolase activity"/>
    <property type="evidence" value="ECO:0007669"/>
    <property type="project" value="UniProtKB-EC"/>
</dbReference>
<keyword evidence="5" id="KW-0496">Mitochondrion</keyword>
<dbReference type="Proteomes" id="UP001150925">
    <property type="component" value="Unassembled WGS sequence"/>
</dbReference>
<dbReference type="CDD" id="cd06558">
    <property type="entry name" value="crotonase-like"/>
    <property type="match status" value="1"/>
</dbReference>
<dbReference type="FunFam" id="3.90.226.10:FF:000026">
    <property type="entry name" value="3-hydroxyisobutyryl-CoA hydrolase, mitochondrial"/>
    <property type="match status" value="1"/>
</dbReference>
<dbReference type="AlphaFoldDB" id="A0A9W8ATK4"/>
<dbReference type="InterPro" id="IPR018376">
    <property type="entry name" value="Enoyl-CoA_hyd/isom_CS"/>
</dbReference>
<dbReference type="PANTHER" id="PTHR43176:SF3">
    <property type="entry name" value="3-HYDROXYISOBUTYRYL-COA HYDROLASE, MITOCHONDRIAL"/>
    <property type="match status" value="1"/>
</dbReference>
<dbReference type="NCBIfam" id="NF004127">
    <property type="entry name" value="PRK05617.1"/>
    <property type="match status" value="1"/>
</dbReference>
<evidence type="ECO:0000256" key="5">
    <source>
        <dbReference type="ARBA" id="ARBA00023128"/>
    </source>
</evidence>
<dbReference type="GO" id="GO:0005739">
    <property type="term" value="C:mitochondrion"/>
    <property type="evidence" value="ECO:0007669"/>
    <property type="project" value="UniProtKB-SubCell"/>
</dbReference>
<comment type="subcellular location">
    <subcellularLocation>
        <location evidence="2">Mitochondrion</location>
    </subcellularLocation>
</comment>
<keyword evidence="10" id="KW-1185">Reference proteome</keyword>
<dbReference type="InterPro" id="IPR032259">
    <property type="entry name" value="HIBYL-CoA-H"/>
</dbReference>
<reference evidence="9" key="1">
    <citation type="submission" date="2022-07" db="EMBL/GenBank/DDBJ databases">
        <title>Phylogenomic reconstructions and comparative analyses of Kickxellomycotina fungi.</title>
        <authorList>
            <person name="Reynolds N.K."/>
            <person name="Stajich J.E."/>
            <person name="Barry K."/>
            <person name="Grigoriev I.V."/>
            <person name="Crous P."/>
            <person name="Smith M.E."/>
        </authorList>
    </citation>
    <scope>NUCLEOTIDE SEQUENCE</scope>
    <source>
        <strain evidence="9">RSA 1196</strain>
    </source>
</reference>
<evidence type="ECO:0000256" key="2">
    <source>
        <dbReference type="ARBA" id="ARBA00004173"/>
    </source>
</evidence>
<feature type="region of interest" description="Disordered" evidence="7">
    <location>
        <begin position="42"/>
        <end position="79"/>
    </location>
</feature>
<dbReference type="GO" id="GO:0006574">
    <property type="term" value="P:L-valine catabolic process"/>
    <property type="evidence" value="ECO:0007669"/>
    <property type="project" value="TreeGrafter"/>
</dbReference>
<dbReference type="EC" id="3.1.2.4" evidence="3"/>
<dbReference type="PROSITE" id="PS00166">
    <property type="entry name" value="ENOYL_COA_HYDRATASE"/>
    <property type="match status" value="1"/>
</dbReference>
<gene>
    <name evidence="9" type="primary">EHD3</name>
    <name evidence="9" type="ORF">IWQ62_001434</name>
</gene>
<proteinExistence type="predicted"/>